<accession>A0A9D4JV33</accession>
<keyword evidence="2" id="KW-1185">Reference proteome</keyword>
<dbReference type="Proteomes" id="UP000828390">
    <property type="component" value="Unassembled WGS sequence"/>
</dbReference>
<reference evidence="1" key="2">
    <citation type="submission" date="2020-11" db="EMBL/GenBank/DDBJ databases">
        <authorList>
            <person name="McCartney M.A."/>
            <person name="Auch B."/>
            <person name="Kono T."/>
            <person name="Mallez S."/>
            <person name="Becker A."/>
            <person name="Gohl D.M."/>
            <person name="Silverstein K.A.T."/>
            <person name="Koren S."/>
            <person name="Bechman K.B."/>
            <person name="Herman A."/>
            <person name="Abrahante J.E."/>
            <person name="Garbe J."/>
        </authorList>
    </citation>
    <scope>NUCLEOTIDE SEQUENCE</scope>
    <source>
        <strain evidence="1">Duluth1</strain>
        <tissue evidence="1">Whole animal</tissue>
    </source>
</reference>
<comment type="caution">
    <text evidence="1">The sequence shown here is derived from an EMBL/GenBank/DDBJ whole genome shotgun (WGS) entry which is preliminary data.</text>
</comment>
<dbReference type="EMBL" id="JAIWYP010000005">
    <property type="protein sequence ID" value="KAH3825830.1"/>
    <property type="molecule type" value="Genomic_DNA"/>
</dbReference>
<protein>
    <submittedName>
        <fullName evidence="1">Uncharacterized protein</fullName>
    </submittedName>
</protein>
<gene>
    <name evidence="1" type="ORF">DPMN_127713</name>
</gene>
<name>A0A9D4JV33_DREPO</name>
<sequence>MGEYHSHQGKGYVCMDRNAKALHSSFTDLNGALFCSVEGRCGTLKCPPYVEGAELVCVVCSNTT</sequence>
<organism evidence="1 2">
    <name type="scientific">Dreissena polymorpha</name>
    <name type="common">Zebra mussel</name>
    <name type="synonym">Mytilus polymorpha</name>
    <dbReference type="NCBI Taxonomy" id="45954"/>
    <lineage>
        <taxon>Eukaryota</taxon>
        <taxon>Metazoa</taxon>
        <taxon>Spiralia</taxon>
        <taxon>Lophotrochozoa</taxon>
        <taxon>Mollusca</taxon>
        <taxon>Bivalvia</taxon>
        <taxon>Autobranchia</taxon>
        <taxon>Heteroconchia</taxon>
        <taxon>Euheterodonta</taxon>
        <taxon>Imparidentia</taxon>
        <taxon>Neoheterodontei</taxon>
        <taxon>Myida</taxon>
        <taxon>Dreissenoidea</taxon>
        <taxon>Dreissenidae</taxon>
        <taxon>Dreissena</taxon>
    </lineage>
</organism>
<reference evidence="1" key="1">
    <citation type="journal article" date="2019" name="bioRxiv">
        <title>The Genome of the Zebra Mussel, Dreissena polymorpha: A Resource for Invasive Species Research.</title>
        <authorList>
            <person name="McCartney M.A."/>
            <person name="Auch B."/>
            <person name="Kono T."/>
            <person name="Mallez S."/>
            <person name="Zhang Y."/>
            <person name="Obille A."/>
            <person name="Becker A."/>
            <person name="Abrahante J.E."/>
            <person name="Garbe J."/>
            <person name="Badalamenti J.P."/>
            <person name="Herman A."/>
            <person name="Mangelson H."/>
            <person name="Liachko I."/>
            <person name="Sullivan S."/>
            <person name="Sone E.D."/>
            <person name="Koren S."/>
            <person name="Silverstein K.A.T."/>
            <person name="Beckman K.B."/>
            <person name="Gohl D.M."/>
        </authorList>
    </citation>
    <scope>NUCLEOTIDE SEQUENCE</scope>
    <source>
        <strain evidence="1">Duluth1</strain>
        <tissue evidence="1">Whole animal</tissue>
    </source>
</reference>
<evidence type="ECO:0000313" key="2">
    <source>
        <dbReference type="Proteomes" id="UP000828390"/>
    </source>
</evidence>
<proteinExistence type="predicted"/>
<dbReference type="AlphaFoldDB" id="A0A9D4JV33"/>
<evidence type="ECO:0000313" key="1">
    <source>
        <dbReference type="EMBL" id="KAH3825830.1"/>
    </source>
</evidence>